<accession>A0A9P6CF93</accession>
<proteinExistence type="predicted"/>
<evidence type="ECO:0000256" key="1">
    <source>
        <dbReference type="SAM" id="SignalP"/>
    </source>
</evidence>
<keyword evidence="4" id="KW-1185">Reference proteome</keyword>
<dbReference type="EMBL" id="MU150332">
    <property type="protein sequence ID" value="KAF9458738.1"/>
    <property type="molecule type" value="Genomic_DNA"/>
</dbReference>
<dbReference type="Proteomes" id="UP000807353">
    <property type="component" value="Unassembled WGS sequence"/>
</dbReference>
<organism evidence="3 4">
    <name type="scientific">Collybia nuda</name>
    <dbReference type="NCBI Taxonomy" id="64659"/>
    <lineage>
        <taxon>Eukaryota</taxon>
        <taxon>Fungi</taxon>
        <taxon>Dikarya</taxon>
        <taxon>Basidiomycota</taxon>
        <taxon>Agaricomycotina</taxon>
        <taxon>Agaricomycetes</taxon>
        <taxon>Agaricomycetidae</taxon>
        <taxon>Agaricales</taxon>
        <taxon>Tricholomatineae</taxon>
        <taxon>Clitocybaceae</taxon>
        <taxon>Collybia</taxon>
    </lineage>
</organism>
<dbReference type="SUPFAM" id="SSF81383">
    <property type="entry name" value="F-box domain"/>
    <property type="match status" value="1"/>
</dbReference>
<evidence type="ECO:0000313" key="3">
    <source>
        <dbReference type="EMBL" id="KAF9458738.1"/>
    </source>
</evidence>
<dbReference type="InterPro" id="IPR036047">
    <property type="entry name" value="F-box-like_dom_sf"/>
</dbReference>
<evidence type="ECO:0000259" key="2">
    <source>
        <dbReference type="PROSITE" id="PS50181"/>
    </source>
</evidence>
<evidence type="ECO:0000313" key="4">
    <source>
        <dbReference type="Proteomes" id="UP000807353"/>
    </source>
</evidence>
<dbReference type="InterPro" id="IPR001810">
    <property type="entry name" value="F-box_dom"/>
</dbReference>
<dbReference type="AlphaFoldDB" id="A0A9P6CF93"/>
<feature type="domain" description="F-box" evidence="2">
    <location>
        <begin position="77"/>
        <end position="126"/>
    </location>
</feature>
<sequence length="514" mass="58696">MYPGGSLFASFISCFSLLTFIKLSQILHYSLPNMGEISIHGITLSSTCSHATDPTQPPIPSHDHGLHTKPKHLIVNVNSIITFPNELIQRILVSCQAHDVAAFAQTCRLARSIVYHSSDQYLWRKLFLLHPFDDPRKYFLRISGSNSVPFFDWQHELTRRLKAERSITSARTSKQEKVRALEALISVIQKTPSAYQVDRGRVAQSHDITWLSRILLRPQILDSQHGADASPQVMVYSQLRSYVALSFDYQGEWRTKMRRNESRRFVYDLRNYTPKNSWGPYLDNGIVNWIHIEHLITVLLWNLHDLPNPWKNLRPPLGLEATRPYSAPGTRASDIDWAGVEGTWRRYVCFMDYRDLFAFNFSDVPNGPQNITFFEEPHFREATRLMEVKLHLTALENLRFCRPRKAKSEGLRTSPDPYPPLYFSGSSKSVNGAEALVEGTVRMGHDGVVRWNFASIYSGDVQWSSDGAQIGNIASGFGVVGVWTTVSHDQGDPIGPFWLWKVHDNAPVHLMEYI</sequence>
<feature type="signal peptide" evidence="1">
    <location>
        <begin position="1"/>
        <end position="26"/>
    </location>
</feature>
<feature type="chain" id="PRO_5040177699" description="F-box domain-containing protein" evidence="1">
    <location>
        <begin position="27"/>
        <end position="514"/>
    </location>
</feature>
<keyword evidence="1" id="KW-0732">Signal</keyword>
<comment type="caution">
    <text evidence="3">The sequence shown here is derived from an EMBL/GenBank/DDBJ whole genome shotgun (WGS) entry which is preliminary data.</text>
</comment>
<gene>
    <name evidence="3" type="ORF">BDZ94DRAFT_1269931</name>
</gene>
<name>A0A9P6CF93_9AGAR</name>
<dbReference type="Gene3D" id="1.20.1280.50">
    <property type="match status" value="1"/>
</dbReference>
<dbReference type="PROSITE" id="PS50181">
    <property type="entry name" value="FBOX"/>
    <property type="match status" value="1"/>
</dbReference>
<dbReference type="OrthoDB" id="3226064at2759"/>
<protein>
    <recommendedName>
        <fullName evidence="2">F-box domain-containing protein</fullName>
    </recommendedName>
</protein>
<reference evidence="3" key="1">
    <citation type="submission" date="2020-11" db="EMBL/GenBank/DDBJ databases">
        <authorList>
            <consortium name="DOE Joint Genome Institute"/>
            <person name="Ahrendt S."/>
            <person name="Riley R."/>
            <person name="Andreopoulos W."/>
            <person name="Labutti K."/>
            <person name="Pangilinan J."/>
            <person name="Ruiz-Duenas F.J."/>
            <person name="Barrasa J.M."/>
            <person name="Sanchez-Garcia M."/>
            <person name="Camarero S."/>
            <person name="Miyauchi S."/>
            <person name="Serrano A."/>
            <person name="Linde D."/>
            <person name="Babiker R."/>
            <person name="Drula E."/>
            <person name="Ayuso-Fernandez I."/>
            <person name="Pacheco R."/>
            <person name="Padilla G."/>
            <person name="Ferreira P."/>
            <person name="Barriuso J."/>
            <person name="Kellner H."/>
            <person name="Castanera R."/>
            <person name="Alfaro M."/>
            <person name="Ramirez L."/>
            <person name="Pisabarro A.G."/>
            <person name="Kuo A."/>
            <person name="Tritt A."/>
            <person name="Lipzen A."/>
            <person name="He G."/>
            <person name="Yan M."/>
            <person name="Ng V."/>
            <person name="Cullen D."/>
            <person name="Martin F."/>
            <person name="Rosso M.-N."/>
            <person name="Henrissat B."/>
            <person name="Hibbett D."/>
            <person name="Martinez A.T."/>
            <person name="Grigoriev I.V."/>
        </authorList>
    </citation>
    <scope>NUCLEOTIDE SEQUENCE</scope>
    <source>
        <strain evidence="3">CBS 247.69</strain>
    </source>
</reference>